<accession>A0ABV6JH08</accession>
<evidence type="ECO:0000256" key="1">
    <source>
        <dbReference type="ARBA" id="ARBA00004651"/>
    </source>
</evidence>
<feature type="transmembrane region" description="Helical" evidence="6">
    <location>
        <begin position="25"/>
        <end position="44"/>
    </location>
</feature>
<keyword evidence="4 6" id="KW-1133">Transmembrane helix</keyword>
<proteinExistence type="predicted"/>
<comment type="caution">
    <text evidence="7">The sequence shown here is derived from an EMBL/GenBank/DDBJ whole genome shotgun (WGS) entry which is preliminary data.</text>
</comment>
<dbReference type="EMBL" id="JBHLVF010000041">
    <property type="protein sequence ID" value="MFC0395096.1"/>
    <property type="molecule type" value="Genomic_DNA"/>
</dbReference>
<dbReference type="PANTHER" id="PTHR33931:SF2">
    <property type="entry name" value="HOLIN-LIKE PROTEIN CIDA"/>
    <property type="match status" value="1"/>
</dbReference>
<evidence type="ECO:0000256" key="6">
    <source>
        <dbReference type="SAM" id="Phobius"/>
    </source>
</evidence>
<dbReference type="Proteomes" id="UP001589818">
    <property type="component" value="Unassembled WGS sequence"/>
</dbReference>
<evidence type="ECO:0000313" key="7">
    <source>
        <dbReference type="EMBL" id="MFC0395096.1"/>
    </source>
</evidence>
<keyword evidence="5 6" id="KW-0472">Membrane</keyword>
<evidence type="ECO:0000256" key="3">
    <source>
        <dbReference type="ARBA" id="ARBA00022692"/>
    </source>
</evidence>
<evidence type="ECO:0000256" key="4">
    <source>
        <dbReference type="ARBA" id="ARBA00022989"/>
    </source>
</evidence>
<dbReference type="RefSeq" id="WP_204816234.1">
    <property type="nucleotide sequence ID" value="NZ_JANHOF010000001.1"/>
</dbReference>
<keyword evidence="3 6" id="KW-0812">Transmembrane</keyword>
<feature type="transmembrane region" description="Helical" evidence="6">
    <location>
        <begin position="56"/>
        <end position="78"/>
    </location>
</feature>
<dbReference type="Pfam" id="PF03788">
    <property type="entry name" value="LrgA"/>
    <property type="match status" value="1"/>
</dbReference>
<gene>
    <name evidence="7" type="ORF">ACFFJ8_27485</name>
</gene>
<organism evidence="7 8">
    <name type="scientific">Paenibacillus mendelii</name>
    <dbReference type="NCBI Taxonomy" id="206163"/>
    <lineage>
        <taxon>Bacteria</taxon>
        <taxon>Bacillati</taxon>
        <taxon>Bacillota</taxon>
        <taxon>Bacilli</taxon>
        <taxon>Bacillales</taxon>
        <taxon>Paenibacillaceae</taxon>
        <taxon>Paenibacillus</taxon>
    </lineage>
</organism>
<reference evidence="7 8" key="1">
    <citation type="submission" date="2024-09" db="EMBL/GenBank/DDBJ databases">
        <authorList>
            <person name="Sun Q."/>
            <person name="Mori K."/>
        </authorList>
    </citation>
    <scope>NUCLEOTIDE SEQUENCE [LARGE SCALE GENOMIC DNA]</scope>
    <source>
        <strain evidence="7 8">CCM 4839</strain>
    </source>
</reference>
<protein>
    <submittedName>
        <fullName evidence="7">CidA/LrgA family protein</fullName>
    </submittedName>
</protein>
<keyword evidence="2" id="KW-1003">Cell membrane</keyword>
<feature type="transmembrane region" description="Helical" evidence="6">
    <location>
        <begin position="84"/>
        <end position="108"/>
    </location>
</feature>
<dbReference type="PANTHER" id="PTHR33931">
    <property type="entry name" value="HOLIN-LIKE PROTEIN CIDA-RELATED"/>
    <property type="match status" value="1"/>
</dbReference>
<name>A0ABV6JH08_9BACL</name>
<evidence type="ECO:0000313" key="8">
    <source>
        <dbReference type="Proteomes" id="UP001589818"/>
    </source>
</evidence>
<evidence type="ECO:0000256" key="2">
    <source>
        <dbReference type="ARBA" id="ARBA00022475"/>
    </source>
</evidence>
<comment type="subcellular location">
    <subcellularLocation>
        <location evidence="1">Cell membrane</location>
        <topology evidence="1">Multi-pass membrane protein</topology>
    </subcellularLocation>
</comment>
<evidence type="ECO:0000256" key="5">
    <source>
        <dbReference type="ARBA" id="ARBA00023136"/>
    </source>
</evidence>
<keyword evidence="8" id="KW-1185">Reference proteome</keyword>
<dbReference type="InterPro" id="IPR005538">
    <property type="entry name" value="LrgA/CidA"/>
</dbReference>
<sequence>MKGFIIIIGFDGLGWLLHEGAGVPLPSHVLGLLLLTLALFTRLIKLEWVESAATLLTRHMMLFFVPLLAGVSVFIPMLSEAWPVIAVSIIAGTSAVTLLSGLVMRLLVDRKKGVKPAHEQQHSVF</sequence>